<evidence type="ECO:0000256" key="2">
    <source>
        <dbReference type="ARBA" id="ARBA00022475"/>
    </source>
</evidence>
<keyword evidence="4 6" id="KW-1133">Transmembrane helix</keyword>
<evidence type="ECO:0000313" key="8">
    <source>
        <dbReference type="Proteomes" id="UP000593892"/>
    </source>
</evidence>
<comment type="subcellular location">
    <subcellularLocation>
        <location evidence="1">Cell membrane</location>
        <topology evidence="1">Multi-pass membrane protein</topology>
    </subcellularLocation>
</comment>
<dbReference type="PANTHER" id="PTHR39087:SF2">
    <property type="entry name" value="UPF0104 MEMBRANE PROTEIN MJ1595"/>
    <property type="match status" value="1"/>
</dbReference>
<gene>
    <name evidence="7" type="ORF">IRI77_16930</name>
</gene>
<dbReference type="NCBIfam" id="TIGR00374">
    <property type="entry name" value="flippase-like domain"/>
    <property type="match status" value="1"/>
</dbReference>
<evidence type="ECO:0000256" key="4">
    <source>
        <dbReference type="ARBA" id="ARBA00022989"/>
    </source>
</evidence>
<evidence type="ECO:0000256" key="1">
    <source>
        <dbReference type="ARBA" id="ARBA00004651"/>
    </source>
</evidence>
<evidence type="ECO:0000256" key="6">
    <source>
        <dbReference type="SAM" id="Phobius"/>
    </source>
</evidence>
<keyword evidence="2" id="KW-1003">Cell membrane</keyword>
<dbReference type="EMBL" id="CP063849">
    <property type="protein sequence ID" value="QOY91563.1"/>
    <property type="molecule type" value="Genomic_DNA"/>
</dbReference>
<evidence type="ECO:0000256" key="3">
    <source>
        <dbReference type="ARBA" id="ARBA00022692"/>
    </source>
</evidence>
<feature type="transmembrane region" description="Helical" evidence="6">
    <location>
        <begin position="161"/>
        <end position="182"/>
    </location>
</feature>
<name>A0A7S7NXE1_PALFE</name>
<evidence type="ECO:0000256" key="5">
    <source>
        <dbReference type="ARBA" id="ARBA00023136"/>
    </source>
</evidence>
<accession>A0A7S7NXE1</accession>
<feature type="transmembrane region" description="Helical" evidence="6">
    <location>
        <begin position="48"/>
        <end position="68"/>
    </location>
</feature>
<feature type="transmembrane region" description="Helical" evidence="6">
    <location>
        <begin position="216"/>
        <end position="238"/>
    </location>
</feature>
<keyword evidence="8" id="KW-1185">Reference proteome</keyword>
<feature type="transmembrane region" description="Helical" evidence="6">
    <location>
        <begin position="298"/>
        <end position="317"/>
    </location>
</feature>
<reference evidence="7 8" key="1">
    <citation type="submission" date="2020-10" db="EMBL/GenBank/DDBJ databases">
        <title>Complete genome sequence of Paludibaculum fermentans P105T, a facultatively anaerobic acidobacterium capable of dissimilatory Fe(III) reduction.</title>
        <authorList>
            <person name="Dedysh S.N."/>
            <person name="Beletsky A.V."/>
            <person name="Kulichevskaya I.S."/>
            <person name="Mardanov A.V."/>
            <person name="Ravin N.V."/>
        </authorList>
    </citation>
    <scope>NUCLEOTIDE SEQUENCE [LARGE SCALE GENOMIC DNA]</scope>
    <source>
        <strain evidence="7 8">P105</strain>
    </source>
</reference>
<dbReference type="PANTHER" id="PTHR39087">
    <property type="entry name" value="UPF0104 MEMBRANE PROTEIN MJ1595"/>
    <property type="match status" value="1"/>
</dbReference>
<dbReference type="Pfam" id="PF03706">
    <property type="entry name" value="LPG_synthase_TM"/>
    <property type="match status" value="1"/>
</dbReference>
<organism evidence="7 8">
    <name type="scientific">Paludibaculum fermentans</name>
    <dbReference type="NCBI Taxonomy" id="1473598"/>
    <lineage>
        <taxon>Bacteria</taxon>
        <taxon>Pseudomonadati</taxon>
        <taxon>Acidobacteriota</taxon>
        <taxon>Terriglobia</taxon>
        <taxon>Bryobacterales</taxon>
        <taxon>Bryobacteraceae</taxon>
        <taxon>Paludibaculum</taxon>
    </lineage>
</organism>
<protein>
    <submittedName>
        <fullName evidence="7">Flippase-like domain-containing protein</fullName>
    </submittedName>
</protein>
<sequence length="344" mass="37894">MGTNSPAGGGAVRRFPPWLGTVIVYALSLGCLLWVYHDFDWRLELPKLARVHWAWILLAVACDVLVYFSQAWRWNILLRPVARVPFWRSVQAIYIGLFANEVLPLRSGELIRCYLLTVWDKIPFPLVLSSALIERLIDGVWLIVGFALVSLSAELPKEIEIGVWILASVVAVIGGLVVFSVLNRRFAHHMTTRHRWSEQLRRVVEGLHAMGRSKSFPAAVAASTVYLALQVIPIHAMLQGYGLNLPWGAAAIVLVVLRLGTVVPGAPGNVGLFHLCGFLALHRMLGVDAQTAKSLSGMMFFVVTVPLLAAGAVALATTGSEIREIYHSAHQHRRGQAPTEPLNK</sequence>
<proteinExistence type="predicted"/>
<dbReference type="AlphaFoldDB" id="A0A7S7NXE1"/>
<feature type="transmembrane region" description="Helical" evidence="6">
    <location>
        <begin position="244"/>
        <end position="263"/>
    </location>
</feature>
<keyword evidence="3 6" id="KW-0812">Transmembrane</keyword>
<evidence type="ECO:0000313" key="7">
    <source>
        <dbReference type="EMBL" id="QOY91563.1"/>
    </source>
</evidence>
<dbReference type="InterPro" id="IPR022791">
    <property type="entry name" value="L-PG_synthase/AglD"/>
</dbReference>
<keyword evidence="5 6" id="KW-0472">Membrane</keyword>
<dbReference type="KEGG" id="pfer:IRI77_16930"/>
<dbReference type="RefSeq" id="WP_194453217.1">
    <property type="nucleotide sequence ID" value="NZ_CP063849.1"/>
</dbReference>
<dbReference type="GO" id="GO:0005886">
    <property type="term" value="C:plasma membrane"/>
    <property type="evidence" value="ECO:0007669"/>
    <property type="project" value="UniProtKB-SubCell"/>
</dbReference>
<dbReference type="Proteomes" id="UP000593892">
    <property type="component" value="Chromosome"/>
</dbReference>
<feature type="transmembrane region" description="Helical" evidence="6">
    <location>
        <begin position="15"/>
        <end position="36"/>
    </location>
</feature>